<dbReference type="STRING" id="37928.SAMN04489742_4763"/>
<dbReference type="EMBL" id="FNKH01000003">
    <property type="protein sequence ID" value="SDR30083.1"/>
    <property type="molecule type" value="Genomic_DNA"/>
</dbReference>
<proteinExistence type="predicted"/>
<dbReference type="PANTHER" id="PTHR30146">
    <property type="entry name" value="LACI-RELATED TRANSCRIPTIONAL REPRESSOR"/>
    <property type="match status" value="1"/>
</dbReference>
<dbReference type="OrthoDB" id="3252032at2"/>
<dbReference type="PROSITE" id="PS50932">
    <property type="entry name" value="HTH_LACI_2"/>
    <property type="match status" value="1"/>
</dbReference>
<dbReference type="Gene3D" id="3.40.50.2300">
    <property type="match status" value="2"/>
</dbReference>
<name>A0A1H1HXD3_9MICC</name>
<dbReference type="SUPFAM" id="SSF53822">
    <property type="entry name" value="Periplasmic binding protein-like I"/>
    <property type="match status" value="1"/>
</dbReference>
<dbReference type="Proteomes" id="UP000181917">
    <property type="component" value="Unassembled WGS sequence"/>
</dbReference>
<dbReference type="SMART" id="SM00354">
    <property type="entry name" value="HTH_LACI"/>
    <property type="match status" value="1"/>
</dbReference>
<evidence type="ECO:0000256" key="4">
    <source>
        <dbReference type="ARBA" id="ARBA00023163"/>
    </source>
</evidence>
<evidence type="ECO:0000313" key="6">
    <source>
        <dbReference type="EMBL" id="SDR30083.1"/>
    </source>
</evidence>
<keyword evidence="3" id="KW-0238">DNA-binding</keyword>
<organism evidence="6 7">
    <name type="scientific">Crystallibacter crystallopoietes</name>
    <dbReference type="NCBI Taxonomy" id="37928"/>
    <lineage>
        <taxon>Bacteria</taxon>
        <taxon>Bacillati</taxon>
        <taxon>Actinomycetota</taxon>
        <taxon>Actinomycetes</taxon>
        <taxon>Micrococcales</taxon>
        <taxon>Micrococcaceae</taxon>
        <taxon>Crystallibacter</taxon>
    </lineage>
</organism>
<keyword evidence="2" id="KW-0805">Transcription regulation</keyword>
<reference evidence="6 7" key="1">
    <citation type="submission" date="2016-10" db="EMBL/GenBank/DDBJ databases">
        <authorList>
            <person name="de Groot N.N."/>
        </authorList>
    </citation>
    <scope>NUCLEOTIDE SEQUENCE [LARGE SCALE GENOMIC DNA]</scope>
    <source>
        <strain evidence="6 7">DSM 20117</strain>
    </source>
</reference>
<dbReference type="CDD" id="cd01392">
    <property type="entry name" value="HTH_LacI"/>
    <property type="match status" value="1"/>
</dbReference>
<dbReference type="Gene3D" id="1.10.260.40">
    <property type="entry name" value="lambda repressor-like DNA-binding domains"/>
    <property type="match status" value="1"/>
</dbReference>
<keyword evidence="4" id="KW-0804">Transcription</keyword>
<dbReference type="CDD" id="cd06267">
    <property type="entry name" value="PBP1_LacI_sugar_binding-like"/>
    <property type="match status" value="1"/>
</dbReference>
<dbReference type="PROSITE" id="PS00356">
    <property type="entry name" value="HTH_LACI_1"/>
    <property type="match status" value="1"/>
</dbReference>
<evidence type="ECO:0000259" key="5">
    <source>
        <dbReference type="PROSITE" id="PS50932"/>
    </source>
</evidence>
<protein>
    <submittedName>
        <fullName evidence="6">Substrate-binding protein-like domain-containing protein</fullName>
    </submittedName>
</protein>
<accession>A0A1H1HXD3</accession>
<dbReference type="InterPro" id="IPR010982">
    <property type="entry name" value="Lambda_DNA-bd_dom_sf"/>
</dbReference>
<dbReference type="RefSeq" id="WP_074703542.1">
    <property type="nucleotide sequence ID" value="NZ_CP018865.1"/>
</dbReference>
<dbReference type="InterPro" id="IPR000843">
    <property type="entry name" value="HTH_LacI"/>
</dbReference>
<dbReference type="AlphaFoldDB" id="A0A1H1HXD3"/>
<evidence type="ECO:0000256" key="2">
    <source>
        <dbReference type="ARBA" id="ARBA00023015"/>
    </source>
</evidence>
<evidence type="ECO:0000256" key="3">
    <source>
        <dbReference type="ARBA" id="ARBA00023125"/>
    </source>
</evidence>
<keyword evidence="1" id="KW-0678">Repressor</keyword>
<dbReference type="GO" id="GO:0003700">
    <property type="term" value="F:DNA-binding transcription factor activity"/>
    <property type="evidence" value="ECO:0007669"/>
    <property type="project" value="TreeGrafter"/>
</dbReference>
<dbReference type="Pfam" id="PF00356">
    <property type="entry name" value="LacI"/>
    <property type="match status" value="1"/>
</dbReference>
<dbReference type="KEGG" id="acry:AC20117_23175"/>
<dbReference type="Pfam" id="PF13377">
    <property type="entry name" value="Peripla_BP_3"/>
    <property type="match status" value="1"/>
</dbReference>
<feature type="domain" description="HTH lacI-type" evidence="5">
    <location>
        <begin position="7"/>
        <end position="66"/>
    </location>
</feature>
<gene>
    <name evidence="6" type="ORF">SAMN04489742_4763</name>
</gene>
<dbReference type="InterPro" id="IPR028082">
    <property type="entry name" value="Peripla_BP_I"/>
</dbReference>
<dbReference type="GO" id="GO:0000976">
    <property type="term" value="F:transcription cis-regulatory region binding"/>
    <property type="evidence" value="ECO:0007669"/>
    <property type="project" value="TreeGrafter"/>
</dbReference>
<dbReference type="InterPro" id="IPR046335">
    <property type="entry name" value="LacI/GalR-like_sensor"/>
</dbReference>
<keyword evidence="7" id="KW-1185">Reference proteome</keyword>
<evidence type="ECO:0000313" key="7">
    <source>
        <dbReference type="Proteomes" id="UP000181917"/>
    </source>
</evidence>
<evidence type="ECO:0000256" key="1">
    <source>
        <dbReference type="ARBA" id="ARBA00022491"/>
    </source>
</evidence>
<sequence length="347" mass="36811">MGRLSKPTIRDVANMAGVSPATVSYVLAGRSGGSTTRISEPTKERVLLAAKELGYVASIAARGMRRGKTDTVAVAIENMDAPWDRALAQTANRMLPAHGYRVVILLGQEAWRNFMLSGGADGAILGFSTKTEDEKRTILDLAKRGVAQVVVSQFMEPEGFDVLSVDPAPGIADAAAYLAGRHKRIAVIHDAISSPGKPGTMLDLFRAGLEQTGTTLDETLVRASAGSWRRACHEALELLALPDPPTAFFATADLEARCVSGAAMLKGIAVPEHLEIIAVENPQLGQNTELPLATVVPGPTEHLAVDLLLARLKGEAPEAGLRIPVPWTLHHRRGVHEALQSPISAGV</sequence>
<dbReference type="PANTHER" id="PTHR30146:SF148">
    <property type="entry name" value="HTH-TYPE TRANSCRIPTIONAL REPRESSOR PURR-RELATED"/>
    <property type="match status" value="1"/>
</dbReference>
<dbReference type="SUPFAM" id="SSF47413">
    <property type="entry name" value="lambda repressor-like DNA-binding domains"/>
    <property type="match status" value="1"/>
</dbReference>